<dbReference type="OrthoDB" id="430207at2759"/>
<feature type="transmembrane region" description="Helical" evidence="6">
    <location>
        <begin position="55"/>
        <end position="71"/>
    </location>
</feature>
<dbReference type="STRING" id="37360.A0A0G4IR38"/>
<dbReference type="GO" id="GO:0005737">
    <property type="term" value="C:cytoplasm"/>
    <property type="evidence" value="ECO:0007669"/>
    <property type="project" value="TreeGrafter"/>
</dbReference>
<dbReference type="OMA" id="CAPTMIG"/>
<evidence type="ECO:0000313" key="10">
    <source>
        <dbReference type="Proteomes" id="UP000290189"/>
    </source>
</evidence>
<sequence length="186" mass="20548">MSILSWYANKLSTHPRVTKSVTAATIGAAGDQVQQAFERLDDPAQRNDLARTTRMAAFGGLFVGPFLHWWYGRLEALFPANVPLRTVKKVALDQATAAPLTTLGFFAIMGLISGHPPDRIAARIQDRFVDTMLVNYAVWPIAIAVNFAVVPVRYQVLWTNTVGLAYNTFLSQQQHAHQKPQAAGEE</sequence>
<evidence type="ECO:0000313" key="8">
    <source>
        <dbReference type="EMBL" id="SPQ98068.1"/>
    </source>
</evidence>
<proteinExistence type="inferred from homology"/>
<evidence type="ECO:0000256" key="3">
    <source>
        <dbReference type="ARBA" id="ARBA00022692"/>
    </source>
</evidence>
<name>A0A0G4IR38_PLABS</name>
<dbReference type="PANTHER" id="PTHR11266:SF17">
    <property type="entry name" value="PROTEIN MPV17"/>
    <property type="match status" value="1"/>
</dbReference>
<reference evidence="7 9" key="1">
    <citation type="submission" date="2015-02" db="EMBL/GenBank/DDBJ databases">
        <authorList>
            <person name="Chooi Y.-H."/>
        </authorList>
    </citation>
    <scope>NUCLEOTIDE SEQUENCE [LARGE SCALE GENOMIC DNA]</scope>
    <source>
        <strain evidence="7">E3</strain>
    </source>
</reference>
<dbReference type="Pfam" id="PF04117">
    <property type="entry name" value="Mpv17_PMP22"/>
    <property type="match status" value="1"/>
</dbReference>
<reference evidence="8 10" key="2">
    <citation type="submission" date="2018-03" db="EMBL/GenBank/DDBJ databases">
        <authorList>
            <person name="Fogelqvist J."/>
        </authorList>
    </citation>
    <scope>NUCLEOTIDE SEQUENCE [LARGE SCALE GENOMIC DNA]</scope>
</reference>
<evidence type="ECO:0000313" key="9">
    <source>
        <dbReference type="Proteomes" id="UP000039324"/>
    </source>
</evidence>
<dbReference type="EMBL" id="OVEO01000009">
    <property type="protein sequence ID" value="SPQ98068.1"/>
    <property type="molecule type" value="Genomic_DNA"/>
</dbReference>
<evidence type="ECO:0000256" key="1">
    <source>
        <dbReference type="ARBA" id="ARBA00004141"/>
    </source>
</evidence>
<dbReference type="PANTHER" id="PTHR11266">
    <property type="entry name" value="PEROXISOMAL MEMBRANE PROTEIN 2, PXMP2 MPV17"/>
    <property type="match status" value="1"/>
</dbReference>
<keyword evidence="4 6" id="KW-1133">Transmembrane helix</keyword>
<geneLocation type="mitochondrion" evidence="8"/>
<dbReference type="Proteomes" id="UP000039324">
    <property type="component" value="Unassembled WGS sequence"/>
</dbReference>
<keyword evidence="9" id="KW-1185">Reference proteome</keyword>
<feature type="transmembrane region" description="Helical" evidence="6">
    <location>
        <begin position="133"/>
        <end position="154"/>
    </location>
</feature>
<accession>A0A0G4IR38</accession>
<organism evidence="7 9">
    <name type="scientific">Plasmodiophora brassicae</name>
    <name type="common">Clubroot disease agent</name>
    <dbReference type="NCBI Taxonomy" id="37360"/>
    <lineage>
        <taxon>Eukaryota</taxon>
        <taxon>Sar</taxon>
        <taxon>Rhizaria</taxon>
        <taxon>Endomyxa</taxon>
        <taxon>Phytomyxea</taxon>
        <taxon>Plasmodiophorida</taxon>
        <taxon>Plasmodiophoridae</taxon>
        <taxon>Plasmodiophora</taxon>
    </lineage>
</organism>
<comment type="subcellular location">
    <subcellularLocation>
        <location evidence="1">Membrane</location>
        <topology evidence="1">Multi-pass membrane protein</topology>
    </subcellularLocation>
</comment>
<protein>
    <submittedName>
        <fullName evidence="7">Uncharacterized protein</fullName>
    </submittedName>
</protein>
<comment type="similarity">
    <text evidence="2 6">Belongs to the peroxisomal membrane protein PXMP2/4 family.</text>
</comment>
<evidence type="ECO:0000256" key="2">
    <source>
        <dbReference type="ARBA" id="ARBA00006824"/>
    </source>
</evidence>
<keyword evidence="3 6" id="KW-0812">Transmembrane</keyword>
<dbReference type="Proteomes" id="UP000290189">
    <property type="component" value="Unassembled WGS sequence"/>
</dbReference>
<feature type="transmembrane region" description="Helical" evidence="6">
    <location>
        <begin position="91"/>
        <end position="112"/>
    </location>
</feature>
<dbReference type="InterPro" id="IPR007248">
    <property type="entry name" value="Mpv17_PMP22"/>
</dbReference>
<keyword evidence="8" id="KW-0496">Mitochondrion</keyword>
<dbReference type="AlphaFoldDB" id="A0A0G4IR38"/>
<gene>
    <name evidence="7" type="ORF">PBRA_005962</name>
    <name evidence="8" type="ORF">PLBR_LOCUS5283</name>
</gene>
<dbReference type="GO" id="GO:0016020">
    <property type="term" value="C:membrane"/>
    <property type="evidence" value="ECO:0007669"/>
    <property type="project" value="UniProtKB-SubCell"/>
</dbReference>
<evidence type="ECO:0000256" key="6">
    <source>
        <dbReference type="RuleBase" id="RU363053"/>
    </source>
</evidence>
<evidence type="ECO:0000313" key="7">
    <source>
        <dbReference type="EMBL" id="CEO97848.1"/>
    </source>
</evidence>
<keyword evidence="5 6" id="KW-0472">Membrane</keyword>
<dbReference type="EMBL" id="CDSF01000081">
    <property type="protein sequence ID" value="CEO97848.1"/>
    <property type="molecule type" value="Genomic_DNA"/>
</dbReference>
<evidence type="ECO:0000256" key="5">
    <source>
        <dbReference type="ARBA" id="ARBA00023136"/>
    </source>
</evidence>
<evidence type="ECO:0000256" key="4">
    <source>
        <dbReference type="ARBA" id="ARBA00022989"/>
    </source>
</evidence>